<dbReference type="RefSeq" id="WP_039311529.1">
    <property type="nucleotide sequence ID" value="NZ_CP006905.1"/>
</dbReference>
<dbReference type="KEGG" id="cbv:U729_614"/>
<name>A0A0A7FVA1_9CLOT</name>
<protein>
    <recommendedName>
        <fullName evidence="1">DUF4097 domain-containing protein</fullName>
    </recommendedName>
</protein>
<dbReference type="Proteomes" id="UP000030635">
    <property type="component" value="Chromosome"/>
</dbReference>
<gene>
    <name evidence="2" type="ORF">U729_614</name>
</gene>
<dbReference type="Pfam" id="PF13349">
    <property type="entry name" value="DUF4097"/>
    <property type="match status" value="1"/>
</dbReference>
<keyword evidence="3" id="KW-1185">Reference proteome</keyword>
<dbReference type="AlphaFoldDB" id="A0A0A7FVA1"/>
<sequence>MKKKIIKKKFKITLLVLFLISFFSYISCFVVLYNSNYKLSNYKEEFKKVFGANVSDNLFDFSNWNSSHYFSDTSGYAIDNNIKTLHIKTVSSNISLKSYDSDHFNANYSGNSSKSNETVSDGFIFDKKDNTLNISMNDAEKKIYNGSIEILIPNNFNGNIVIDTVSGNINLDGINTSNLTVKSISSDVILGDNNISDKLNINSKSGNISLYSLTKYKNANFKTIAGNIDIALSNSINSLDISSISGDVILSDADTMDNVKFELSSKSGDIDANNTKLQKGNGNSKVKVTTISGDINLN</sequence>
<feature type="domain" description="DUF4097" evidence="1">
    <location>
        <begin position="82"/>
        <end position="297"/>
    </location>
</feature>
<evidence type="ECO:0000259" key="1">
    <source>
        <dbReference type="Pfam" id="PF13349"/>
    </source>
</evidence>
<dbReference type="InterPro" id="IPR025164">
    <property type="entry name" value="Toastrack_DUF4097"/>
</dbReference>
<dbReference type="EMBL" id="CP006905">
    <property type="protein sequence ID" value="AIY82830.1"/>
    <property type="molecule type" value="Genomic_DNA"/>
</dbReference>
<proteinExistence type="predicted"/>
<evidence type="ECO:0000313" key="2">
    <source>
        <dbReference type="EMBL" id="AIY82830.1"/>
    </source>
</evidence>
<dbReference type="HOGENOM" id="CLU_896303_0_0_9"/>
<dbReference type="eggNOG" id="COG3595">
    <property type="taxonomic scope" value="Bacteria"/>
</dbReference>
<evidence type="ECO:0000313" key="3">
    <source>
        <dbReference type="Proteomes" id="UP000030635"/>
    </source>
</evidence>
<accession>A0A0A7FVA1</accession>
<reference evidence="2 3" key="1">
    <citation type="journal article" date="2015" name="Infect. Genet. Evol.">
        <title>Genomic sequences of six botulinum neurotoxin-producing strains representing three clostridial species illustrate the mobility and diversity of botulinum neurotoxin genes.</title>
        <authorList>
            <person name="Smith T.J."/>
            <person name="Hill K.K."/>
            <person name="Xie G."/>
            <person name="Foley B.T."/>
            <person name="Williamson C.H."/>
            <person name="Foster J.T."/>
            <person name="Johnson S.L."/>
            <person name="Chertkov O."/>
            <person name="Teshima H."/>
            <person name="Gibbons H.S."/>
            <person name="Johnsky L.A."/>
            <person name="Karavis M.A."/>
            <person name="Smith L.A."/>
        </authorList>
    </citation>
    <scope>NUCLEOTIDE SEQUENCE [LARGE SCALE GENOMIC DNA]</scope>
    <source>
        <strain evidence="2">Sullivan</strain>
    </source>
</reference>
<organism evidence="2 3">
    <name type="scientific">Clostridium baratii str. Sullivan</name>
    <dbReference type="NCBI Taxonomy" id="1415775"/>
    <lineage>
        <taxon>Bacteria</taxon>
        <taxon>Bacillati</taxon>
        <taxon>Bacillota</taxon>
        <taxon>Clostridia</taxon>
        <taxon>Eubacteriales</taxon>
        <taxon>Clostridiaceae</taxon>
        <taxon>Clostridium</taxon>
    </lineage>
</organism>
<dbReference type="STRING" id="1561.NPD11_2377"/>